<gene>
    <name evidence="1" type="ORF">PR048_003979</name>
</gene>
<accession>A0ABQ9I499</accession>
<name>A0ABQ9I499_9NEOP</name>
<sequence>MLTSSQNQVDRQAEDVNEEILLDYGDLNGINLSGASNEENVATYQNEKTLQNCLQLSHVHVMKLLYMVGTFYPGQVTDIHDELYKLRCILN</sequence>
<dbReference type="Proteomes" id="UP001159363">
    <property type="component" value="Chromosome 2"/>
</dbReference>
<dbReference type="EMBL" id="JARBHB010000002">
    <property type="protein sequence ID" value="KAJ8891451.1"/>
    <property type="molecule type" value="Genomic_DNA"/>
</dbReference>
<proteinExistence type="predicted"/>
<comment type="caution">
    <text evidence="1">The sequence shown here is derived from an EMBL/GenBank/DDBJ whole genome shotgun (WGS) entry which is preliminary data.</text>
</comment>
<evidence type="ECO:0000313" key="1">
    <source>
        <dbReference type="EMBL" id="KAJ8891451.1"/>
    </source>
</evidence>
<evidence type="ECO:0000313" key="2">
    <source>
        <dbReference type="Proteomes" id="UP001159363"/>
    </source>
</evidence>
<reference evidence="1 2" key="1">
    <citation type="submission" date="2023-02" db="EMBL/GenBank/DDBJ databases">
        <title>LHISI_Scaffold_Assembly.</title>
        <authorList>
            <person name="Stuart O.P."/>
            <person name="Cleave R."/>
            <person name="Magrath M.J.L."/>
            <person name="Mikheyev A.S."/>
        </authorList>
    </citation>
    <scope>NUCLEOTIDE SEQUENCE [LARGE SCALE GENOMIC DNA]</scope>
    <source>
        <strain evidence="1">Daus_M_001</strain>
        <tissue evidence="1">Leg muscle</tissue>
    </source>
</reference>
<organism evidence="1 2">
    <name type="scientific">Dryococelus australis</name>
    <dbReference type="NCBI Taxonomy" id="614101"/>
    <lineage>
        <taxon>Eukaryota</taxon>
        <taxon>Metazoa</taxon>
        <taxon>Ecdysozoa</taxon>
        <taxon>Arthropoda</taxon>
        <taxon>Hexapoda</taxon>
        <taxon>Insecta</taxon>
        <taxon>Pterygota</taxon>
        <taxon>Neoptera</taxon>
        <taxon>Polyneoptera</taxon>
        <taxon>Phasmatodea</taxon>
        <taxon>Verophasmatodea</taxon>
        <taxon>Anareolatae</taxon>
        <taxon>Phasmatidae</taxon>
        <taxon>Eurycanthinae</taxon>
        <taxon>Dryococelus</taxon>
    </lineage>
</organism>
<keyword evidence="2" id="KW-1185">Reference proteome</keyword>
<protein>
    <submittedName>
        <fullName evidence="1">Uncharacterized protein</fullName>
    </submittedName>
</protein>